<accession>A0A8S0S5Q7</accession>
<name>A0A8S0S5Q7_OLEEU</name>
<evidence type="ECO:0000313" key="2">
    <source>
        <dbReference type="Proteomes" id="UP000594638"/>
    </source>
</evidence>
<keyword evidence="2" id="KW-1185">Reference proteome</keyword>
<dbReference type="AlphaFoldDB" id="A0A8S0S5Q7"/>
<dbReference type="InterPro" id="IPR053340">
    <property type="entry name" value="PTF2"/>
</dbReference>
<dbReference type="PANTHER" id="PTHR48428:SF1">
    <property type="entry name" value="PLANT-SPECIFIC TFIIB-RELATED PROTEIN PTF2"/>
    <property type="match status" value="1"/>
</dbReference>
<reference evidence="1 2" key="1">
    <citation type="submission" date="2019-12" db="EMBL/GenBank/DDBJ databases">
        <authorList>
            <person name="Alioto T."/>
            <person name="Alioto T."/>
            <person name="Gomez Garrido J."/>
        </authorList>
    </citation>
    <scope>NUCLEOTIDE SEQUENCE [LARGE SCALE GENOMIC DNA]</scope>
</reference>
<dbReference type="OrthoDB" id="511529at2759"/>
<dbReference type="EMBL" id="CACTIH010003934">
    <property type="protein sequence ID" value="CAA2987581.1"/>
    <property type="molecule type" value="Genomic_DNA"/>
</dbReference>
<dbReference type="PANTHER" id="PTHR48428">
    <property type="entry name" value="PLANT-SPECIFIC TFIIB-RELATED PROTEIN PTF2"/>
    <property type="match status" value="1"/>
</dbReference>
<dbReference type="Gramene" id="OE9A044260T1">
    <property type="protein sequence ID" value="OE9A044260C1"/>
    <property type="gene ID" value="OE9A044260"/>
</dbReference>
<comment type="caution">
    <text evidence="1">The sequence shown here is derived from an EMBL/GenBank/DDBJ whole genome shotgun (WGS) entry which is preliminary data.</text>
</comment>
<protein>
    <submittedName>
        <fullName evidence="1">Plant-specific TFIIB-related PTF2</fullName>
    </submittedName>
</protein>
<proteinExistence type="predicted"/>
<evidence type="ECO:0000313" key="1">
    <source>
        <dbReference type="EMBL" id="CAA2987581.1"/>
    </source>
</evidence>
<organism evidence="1 2">
    <name type="scientific">Olea europaea subsp. europaea</name>
    <dbReference type="NCBI Taxonomy" id="158383"/>
    <lineage>
        <taxon>Eukaryota</taxon>
        <taxon>Viridiplantae</taxon>
        <taxon>Streptophyta</taxon>
        <taxon>Embryophyta</taxon>
        <taxon>Tracheophyta</taxon>
        <taxon>Spermatophyta</taxon>
        <taxon>Magnoliopsida</taxon>
        <taxon>eudicotyledons</taxon>
        <taxon>Gunneridae</taxon>
        <taxon>Pentapetalae</taxon>
        <taxon>asterids</taxon>
        <taxon>lamiids</taxon>
        <taxon>Lamiales</taxon>
        <taxon>Oleaceae</taxon>
        <taxon>Oleeae</taxon>
        <taxon>Olea</taxon>
    </lineage>
</organism>
<sequence length="218" mass="25283">MEVVADCLSKETGYGLDIYTTENCSVQYFEANHQSPLRIEYPDKFQISPECLTMIYFKFLDEVPALEAKSERSKDSKRKRGKSFDLHSCTDWWKGKSDFSKKLLLKQVFEKDIGLDISPPFFDRGCLASAIRQEKIKASNLRIQKIMHPLAADSDDGNDICAFKHINSGKKQRKMRVDIDWEDLIIETLLLHNVKEEEIENVHYNVLLDLHVFDYGNL</sequence>
<gene>
    <name evidence="1" type="ORF">OLEA9_A044260</name>
</gene>
<dbReference type="Proteomes" id="UP000594638">
    <property type="component" value="Unassembled WGS sequence"/>
</dbReference>